<keyword evidence="6 8" id="KW-0012">Acyltransferase</keyword>
<dbReference type="InterPro" id="IPR008220">
    <property type="entry name" value="HAT_MetX-like"/>
</dbReference>
<dbReference type="NCBIfam" id="TIGR01392">
    <property type="entry name" value="homoserO_Ac_trn"/>
    <property type="match status" value="1"/>
</dbReference>
<feature type="active site" evidence="8 9">
    <location>
        <position position="344"/>
    </location>
</feature>
<evidence type="ECO:0000313" key="11">
    <source>
        <dbReference type="EMBL" id="PLC43562.1"/>
    </source>
</evidence>
<dbReference type="GO" id="GO:0009086">
    <property type="term" value="P:methionine biosynthetic process"/>
    <property type="evidence" value="ECO:0007669"/>
    <property type="project" value="UniProtKB-UniRule"/>
</dbReference>
<evidence type="ECO:0000256" key="9">
    <source>
        <dbReference type="PIRSR" id="PIRSR000443-1"/>
    </source>
</evidence>
<dbReference type="Gene3D" id="3.40.50.1820">
    <property type="entry name" value="alpha/beta hydrolase"/>
    <property type="match status" value="1"/>
</dbReference>
<dbReference type="PIRSF" id="PIRSF000443">
    <property type="entry name" value="Homoser_Ac_trans"/>
    <property type="match status" value="1"/>
</dbReference>
<sequence>MTDIQADPAVTAADAAQADTASSKAQHGKPADAIGLVVPERMHFAEPLQLRNGSQISGYDLMVETYGTLNADRSNAVLICHALNASHHVAGVHAEGEVGWWDNMVGPGKPVDTNRFFVIGVNNLGSCFGSTGPMSPHPETGLPYGARFPVVTVEDWVNAQARVADRFGIQQFAAVMGGSLGGMQALAWSLMYPDRLRHCVVVASTPKLSAQNIAFNEVARSAILSDPDFHGGDYYAHNVKPKRGLRVARMIGHITYLSDEDMAAKFGRELKAEDIRFSFDVEFQVESYLRYQGDKFAEYFDANTYLLITRALDYFDPALAYGGDLTKAVAHTKASYLVVSFMTDWRFAPSRSRELVKALLDNKHRVTYGEIDAPHGHDAFLLEDARYHALVRAYYERIAQEIGA</sequence>
<dbReference type="Gene3D" id="1.10.1740.110">
    <property type="match status" value="1"/>
</dbReference>
<dbReference type="GO" id="GO:0004414">
    <property type="term" value="F:homoserine O-acetyltransferase activity"/>
    <property type="evidence" value="ECO:0007669"/>
    <property type="project" value="TreeGrafter"/>
</dbReference>
<feature type="binding site" evidence="8">
    <location>
        <position position="249"/>
    </location>
    <ligand>
        <name>substrate</name>
    </ligand>
</feature>
<organism evidence="11 12">
    <name type="scientific">Ralstonia pickettii</name>
    <name type="common">Burkholderia pickettii</name>
    <dbReference type="NCBI Taxonomy" id="329"/>
    <lineage>
        <taxon>Bacteria</taxon>
        <taxon>Pseudomonadati</taxon>
        <taxon>Pseudomonadota</taxon>
        <taxon>Betaproteobacteria</taxon>
        <taxon>Burkholderiales</taxon>
        <taxon>Burkholderiaceae</taxon>
        <taxon>Ralstonia</taxon>
    </lineage>
</organism>
<evidence type="ECO:0000256" key="8">
    <source>
        <dbReference type="HAMAP-Rule" id="MF_00296"/>
    </source>
</evidence>
<evidence type="ECO:0000256" key="5">
    <source>
        <dbReference type="ARBA" id="ARBA00023167"/>
    </source>
</evidence>
<protein>
    <recommendedName>
        <fullName evidence="8">Homoserine O-succinyltransferase</fullName>
        <shortName evidence="8">HST</shortName>
        <ecNumber evidence="8">2.3.1.46</ecNumber>
    </recommendedName>
    <alternativeName>
        <fullName evidence="8">Homoserine transsuccinylase</fullName>
        <shortName evidence="8">HTS</shortName>
    </alternativeName>
</protein>
<accession>A0A2N4TV12</accession>
<dbReference type="AlphaFoldDB" id="A0A2N4TV12"/>
<gene>
    <name evidence="8" type="primary">metXS</name>
    <name evidence="11" type="ORF">C0Q88_02245</name>
</gene>
<comment type="subcellular location">
    <subcellularLocation>
        <location evidence="8">Cytoplasm</location>
    </subcellularLocation>
</comment>
<name>A0A2N4TV12_RALPI</name>
<comment type="catalytic activity">
    <reaction evidence="7 8">
        <text>L-homoserine + succinyl-CoA = O-succinyl-L-homoserine + CoA</text>
        <dbReference type="Rhea" id="RHEA:22008"/>
        <dbReference type="ChEBI" id="CHEBI:57287"/>
        <dbReference type="ChEBI" id="CHEBI:57292"/>
        <dbReference type="ChEBI" id="CHEBI:57476"/>
        <dbReference type="ChEBI" id="CHEBI:57661"/>
        <dbReference type="EC" id="2.3.1.46"/>
    </reaction>
</comment>
<comment type="subunit">
    <text evidence="1 8">Homodimer.</text>
</comment>
<dbReference type="Proteomes" id="UP000234456">
    <property type="component" value="Unassembled WGS sequence"/>
</dbReference>
<dbReference type="InterPro" id="IPR000073">
    <property type="entry name" value="AB_hydrolase_1"/>
</dbReference>
<reference evidence="11 12" key="1">
    <citation type="submission" date="2017-12" db="EMBL/GenBank/DDBJ databases">
        <title>Draft genome sequence of Ralstonia pickettii 52.</title>
        <authorList>
            <person name="Zheng B."/>
        </authorList>
    </citation>
    <scope>NUCLEOTIDE SEQUENCE [LARGE SCALE GENOMIC DNA]</scope>
    <source>
        <strain evidence="11 12">52</strain>
    </source>
</reference>
<dbReference type="EC" id="2.3.1.46" evidence="8"/>
<dbReference type="NCBIfam" id="NF001209">
    <property type="entry name" value="PRK00175.1"/>
    <property type="match status" value="1"/>
</dbReference>
<dbReference type="FunFam" id="1.10.1740.110:FF:000001">
    <property type="entry name" value="Homoserine O-acetyltransferase"/>
    <property type="match status" value="1"/>
</dbReference>
<dbReference type="InterPro" id="IPR029058">
    <property type="entry name" value="AB_hydrolase_fold"/>
</dbReference>
<evidence type="ECO:0000256" key="3">
    <source>
        <dbReference type="ARBA" id="ARBA00022605"/>
    </source>
</evidence>
<dbReference type="GO" id="GO:0009092">
    <property type="term" value="P:homoserine metabolic process"/>
    <property type="evidence" value="ECO:0007669"/>
    <property type="project" value="TreeGrafter"/>
</dbReference>
<keyword evidence="4 8" id="KW-0808">Transferase</keyword>
<proteinExistence type="inferred from homology"/>
<feature type="active site" description="Nucleophile" evidence="8 9">
    <location>
        <position position="179"/>
    </location>
</feature>
<keyword evidence="3 8" id="KW-0028">Amino-acid biosynthesis</keyword>
<evidence type="ECO:0000313" key="12">
    <source>
        <dbReference type="Proteomes" id="UP000234456"/>
    </source>
</evidence>
<evidence type="ECO:0000256" key="7">
    <source>
        <dbReference type="ARBA" id="ARBA00051253"/>
    </source>
</evidence>
<keyword evidence="2 8" id="KW-0963">Cytoplasm</keyword>
<dbReference type="GO" id="GO:0008899">
    <property type="term" value="F:homoserine O-succinyltransferase activity"/>
    <property type="evidence" value="ECO:0007669"/>
    <property type="project" value="UniProtKB-UniRule"/>
</dbReference>
<comment type="pathway">
    <text evidence="8">Amino-acid biosynthesis; L-methionine biosynthesis via de novo pathway; O-succinyl-L-homoserine from L-homoserine: step 1/1.</text>
</comment>
<feature type="site" description="Important for acyl-CoA specificity" evidence="8">
    <location>
        <position position="346"/>
    </location>
</feature>
<evidence type="ECO:0000256" key="1">
    <source>
        <dbReference type="ARBA" id="ARBA00011738"/>
    </source>
</evidence>
<evidence type="ECO:0000256" key="2">
    <source>
        <dbReference type="ARBA" id="ARBA00022490"/>
    </source>
</evidence>
<comment type="caution">
    <text evidence="8">Lacks conserved residue(s) required for the propagation of feature annotation.</text>
</comment>
<comment type="caution">
    <text evidence="11">The sequence shown here is derived from an EMBL/GenBank/DDBJ whole genome shotgun (WGS) entry which is preliminary data.</text>
</comment>
<comment type="function">
    <text evidence="8">Transfers a succinyl group from succinyl-CoA to L-homoserine, forming succinyl-L-homoserine.</text>
</comment>
<feature type="binding site" evidence="8">
    <location>
        <position position="378"/>
    </location>
    <ligand>
        <name>substrate</name>
    </ligand>
</feature>
<dbReference type="PANTHER" id="PTHR32268:SF11">
    <property type="entry name" value="HOMOSERINE O-ACETYLTRANSFERASE"/>
    <property type="match status" value="1"/>
</dbReference>
<dbReference type="UniPathway" id="UPA00051">
    <property type="reaction ID" value="UER00075"/>
</dbReference>
<dbReference type="HAMAP" id="MF_00296">
    <property type="entry name" value="MetX_acyltransf"/>
    <property type="match status" value="1"/>
</dbReference>
<dbReference type="EMBL" id="PKQE01000001">
    <property type="protein sequence ID" value="PLC43562.1"/>
    <property type="molecule type" value="Genomic_DNA"/>
</dbReference>
<dbReference type="GO" id="GO:0005737">
    <property type="term" value="C:cytoplasm"/>
    <property type="evidence" value="ECO:0007669"/>
    <property type="project" value="UniProtKB-SubCell"/>
</dbReference>
<evidence type="ECO:0000256" key="6">
    <source>
        <dbReference type="ARBA" id="ARBA00023315"/>
    </source>
</evidence>
<comment type="similarity">
    <text evidence="8">Belongs to the AB hydrolase superfamily. MetX family.</text>
</comment>
<dbReference type="OrthoDB" id="9800754at2"/>
<keyword evidence="5 8" id="KW-0486">Methionine biosynthesis</keyword>
<dbReference type="Pfam" id="PF00561">
    <property type="entry name" value="Abhydrolase_1"/>
    <property type="match status" value="1"/>
</dbReference>
<evidence type="ECO:0000259" key="10">
    <source>
        <dbReference type="Pfam" id="PF00561"/>
    </source>
</evidence>
<dbReference type="PANTHER" id="PTHR32268">
    <property type="entry name" value="HOMOSERINE O-ACETYLTRANSFERASE"/>
    <property type="match status" value="1"/>
</dbReference>
<feature type="active site" evidence="8 9">
    <location>
        <position position="377"/>
    </location>
</feature>
<evidence type="ECO:0000256" key="4">
    <source>
        <dbReference type="ARBA" id="ARBA00022679"/>
    </source>
</evidence>
<dbReference type="SUPFAM" id="SSF53474">
    <property type="entry name" value="alpha/beta-Hydrolases"/>
    <property type="match status" value="1"/>
</dbReference>
<feature type="domain" description="AB hydrolase-1" evidence="10">
    <location>
        <begin position="75"/>
        <end position="383"/>
    </location>
</feature>
<dbReference type="RefSeq" id="WP_102064178.1">
    <property type="nucleotide sequence ID" value="NZ_PKQE01000001.1"/>
</dbReference>